<evidence type="ECO:0000259" key="11">
    <source>
        <dbReference type="PROSITE" id="PS50110"/>
    </source>
</evidence>
<dbReference type="PANTHER" id="PTHR43065">
    <property type="entry name" value="SENSOR HISTIDINE KINASE"/>
    <property type="match status" value="1"/>
</dbReference>
<dbReference type="SMART" id="SM00091">
    <property type="entry name" value="PAS"/>
    <property type="match status" value="2"/>
</dbReference>
<feature type="domain" description="PAS" evidence="12">
    <location>
        <begin position="141"/>
        <end position="198"/>
    </location>
</feature>
<keyword evidence="15" id="KW-1185">Reference proteome</keyword>
<dbReference type="Gene3D" id="3.30.565.10">
    <property type="entry name" value="Histidine kinase-like ATPase, C-terminal domain"/>
    <property type="match status" value="1"/>
</dbReference>
<dbReference type="InterPro" id="IPR001610">
    <property type="entry name" value="PAC"/>
</dbReference>
<dbReference type="Pfam" id="PF02518">
    <property type="entry name" value="HATPase_c"/>
    <property type="match status" value="1"/>
</dbReference>
<dbReference type="InterPro" id="IPR011006">
    <property type="entry name" value="CheY-like_superfamily"/>
</dbReference>
<sequence>MDETGCAETPLTEDGRYRLLVDAITDHAIYMLDLDGRVTNWNTGAQRLKGYRADEIVGRHFSSFYTDEDRAAGLPRRALEIAASTGKFEQEGWRVRKDGERFWAHVTILPIVTPESGHIGYAKLTRDLTERQRAEADLMRQDQQFRLLVQSVTDYAIYMLDADGLVSSWNPGAARIKGYSEQEIIGRHFETFYTEEDRLAGAPARALETARREGRFLGEGWRVRRDGSHFRANVVIDPIHASDGQIIGFAKITRDVTERVEAQIALEQAHEQLFQAQKLDAIGRLTGGIAHDFNNLLMAILSSLELLRKRLPDDPHVQRLLDNAVMGADRGVGLTQRMLAFARRQHLKPVRVAVPALVHGMTDLLQRSLGPAWPIEARFPLDLCNVKADANQLEMALLNLIVNARDAMPDGGVITVSGRDRVVGAEGLHGLPAGPYVVLSVSDPGTGMDAETLSRATEPFFTTKGVGKGTGLGLSMIHGLIEQLGGKFVLQSSLGEGTTAELWLPAMPAPDAPAKATATAANVPAAARPLNVLVVDDDALVLINSAALLEDLGHVPLEAASAEAGLTLLHSHPEIDLIMTDQAMPNVTGVELIVAARAERPDIPAILATGYGELPDDIDFKFFKLQKPFSQIDLARALSAVIA</sequence>
<keyword evidence="7" id="KW-0067">ATP-binding</keyword>
<dbReference type="PROSITE" id="PS50109">
    <property type="entry name" value="HIS_KIN"/>
    <property type="match status" value="1"/>
</dbReference>
<organism evidence="14 15">
    <name type="scientific">Edaphosphingomonas laterariae</name>
    <dbReference type="NCBI Taxonomy" id="861865"/>
    <lineage>
        <taxon>Bacteria</taxon>
        <taxon>Pseudomonadati</taxon>
        <taxon>Pseudomonadota</taxon>
        <taxon>Alphaproteobacteria</taxon>
        <taxon>Sphingomonadales</taxon>
        <taxon>Rhizorhabdaceae</taxon>
        <taxon>Edaphosphingomonas</taxon>
    </lineage>
</organism>
<dbReference type="GO" id="GO:0005524">
    <property type="term" value="F:ATP binding"/>
    <property type="evidence" value="ECO:0007669"/>
    <property type="project" value="UniProtKB-KW"/>
</dbReference>
<dbReference type="EMBL" id="FZOS01000016">
    <property type="protein sequence ID" value="SNS79859.1"/>
    <property type="molecule type" value="Genomic_DNA"/>
</dbReference>
<protein>
    <recommendedName>
        <fullName evidence="2">histidine kinase</fullName>
        <ecNumber evidence="2">2.7.13.3</ecNumber>
    </recommendedName>
</protein>
<dbReference type="SUPFAM" id="SSF47384">
    <property type="entry name" value="Homodimeric domain of signal transducing histidine kinase"/>
    <property type="match status" value="1"/>
</dbReference>
<dbReference type="CDD" id="cd00082">
    <property type="entry name" value="HisKA"/>
    <property type="match status" value="1"/>
</dbReference>
<feature type="domain" description="Histidine kinase" evidence="10">
    <location>
        <begin position="288"/>
        <end position="508"/>
    </location>
</feature>
<dbReference type="SUPFAM" id="SSF52172">
    <property type="entry name" value="CheY-like"/>
    <property type="match status" value="1"/>
</dbReference>
<dbReference type="SMART" id="SM00387">
    <property type="entry name" value="HATPase_c"/>
    <property type="match status" value="1"/>
</dbReference>
<keyword evidence="8" id="KW-0902">Two-component regulatory system</keyword>
<dbReference type="CDD" id="cd00130">
    <property type="entry name" value="PAS"/>
    <property type="match status" value="2"/>
</dbReference>
<dbReference type="InterPro" id="IPR003594">
    <property type="entry name" value="HATPase_dom"/>
</dbReference>
<dbReference type="InterPro" id="IPR005467">
    <property type="entry name" value="His_kinase_dom"/>
</dbReference>
<dbReference type="Proteomes" id="UP000198281">
    <property type="component" value="Unassembled WGS sequence"/>
</dbReference>
<keyword evidence="3 9" id="KW-0597">Phosphoprotein</keyword>
<comment type="catalytic activity">
    <reaction evidence="1">
        <text>ATP + protein L-histidine = ADP + protein N-phospho-L-histidine.</text>
        <dbReference type="EC" id="2.7.13.3"/>
    </reaction>
</comment>
<dbReference type="SMART" id="SM00448">
    <property type="entry name" value="REC"/>
    <property type="match status" value="1"/>
</dbReference>
<dbReference type="InterPro" id="IPR036890">
    <property type="entry name" value="HATPase_C_sf"/>
</dbReference>
<dbReference type="EC" id="2.7.13.3" evidence="2"/>
<evidence type="ECO:0000259" key="10">
    <source>
        <dbReference type="PROSITE" id="PS50109"/>
    </source>
</evidence>
<dbReference type="OrthoDB" id="9796100at2"/>
<dbReference type="AlphaFoldDB" id="A0A239HEM8"/>
<dbReference type="SMART" id="SM00388">
    <property type="entry name" value="HisKA"/>
    <property type="match status" value="1"/>
</dbReference>
<dbReference type="Pfam" id="PF00072">
    <property type="entry name" value="Response_reg"/>
    <property type="match status" value="1"/>
</dbReference>
<dbReference type="InterPro" id="IPR013767">
    <property type="entry name" value="PAS_fold"/>
</dbReference>
<keyword evidence="5" id="KW-0547">Nucleotide-binding</keyword>
<dbReference type="InterPro" id="IPR004358">
    <property type="entry name" value="Sig_transdc_His_kin-like_C"/>
</dbReference>
<dbReference type="SUPFAM" id="SSF55874">
    <property type="entry name" value="ATPase domain of HSP90 chaperone/DNA topoisomerase II/histidine kinase"/>
    <property type="match status" value="1"/>
</dbReference>
<dbReference type="SUPFAM" id="SSF55785">
    <property type="entry name" value="PYP-like sensor domain (PAS domain)"/>
    <property type="match status" value="2"/>
</dbReference>
<evidence type="ECO:0000256" key="4">
    <source>
        <dbReference type="ARBA" id="ARBA00022679"/>
    </source>
</evidence>
<feature type="domain" description="PAC" evidence="13">
    <location>
        <begin position="88"/>
        <end position="140"/>
    </location>
</feature>
<dbReference type="NCBIfam" id="TIGR00229">
    <property type="entry name" value="sensory_box"/>
    <property type="match status" value="2"/>
</dbReference>
<name>A0A239HEM8_9SPHN</name>
<dbReference type="Pfam" id="PF00512">
    <property type="entry name" value="HisKA"/>
    <property type="match status" value="1"/>
</dbReference>
<dbReference type="GO" id="GO:0000155">
    <property type="term" value="F:phosphorelay sensor kinase activity"/>
    <property type="evidence" value="ECO:0007669"/>
    <property type="project" value="InterPro"/>
</dbReference>
<evidence type="ECO:0000256" key="9">
    <source>
        <dbReference type="PROSITE-ProRule" id="PRU00169"/>
    </source>
</evidence>
<dbReference type="PRINTS" id="PR00344">
    <property type="entry name" value="BCTRLSENSOR"/>
</dbReference>
<keyword evidence="4" id="KW-0808">Transferase</keyword>
<dbReference type="Gene3D" id="1.10.287.130">
    <property type="match status" value="1"/>
</dbReference>
<gene>
    <name evidence="14" type="ORF">SAMN06295912_11677</name>
</gene>
<dbReference type="PANTHER" id="PTHR43065:SF49">
    <property type="entry name" value="HISTIDINE KINASE"/>
    <property type="match status" value="1"/>
</dbReference>
<dbReference type="InterPro" id="IPR000014">
    <property type="entry name" value="PAS"/>
</dbReference>
<evidence type="ECO:0000256" key="8">
    <source>
        <dbReference type="ARBA" id="ARBA00023012"/>
    </source>
</evidence>
<evidence type="ECO:0000256" key="6">
    <source>
        <dbReference type="ARBA" id="ARBA00022777"/>
    </source>
</evidence>
<evidence type="ECO:0000259" key="12">
    <source>
        <dbReference type="PROSITE" id="PS50112"/>
    </source>
</evidence>
<keyword evidence="6" id="KW-0418">Kinase</keyword>
<feature type="domain" description="PAC" evidence="13">
    <location>
        <begin position="210"/>
        <end position="268"/>
    </location>
</feature>
<dbReference type="Gene3D" id="3.40.50.2300">
    <property type="match status" value="1"/>
</dbReference>
<dbReference type="SMART" id="SM00086">
    <property type="entry name" value="PAC"/>
    <property type="match status" value="2"/>
</dbReference>
<reference evidence="15" key="1">
    <citation type="submission" date="2017-06" db="EMBL/GenBank/DDBJ databases">
        <authorList>
            <person name="Varghese N."/>
            <person name="Submissions S."/>
        </authorList>
    </citation>
    <scope>NUCLEOTIDE SEQUENCE [LARGE SCALE GENOMIC DNA]</scope>
    <source>
        <strain evidence="15">LNB2</strain>
    </source>
</reference>
<dbReference type="GO" id="GO:0006355">
    <property type="term" value="P:regulation of DNA-templated transcription"/>
    <property type="evidence" value="ECO:0007669"/>
    <property type="project" value="InterPro"/>
</dbReference>
<dbReference type="InterPro" id="IPR036097">
    <property type="entry name" value="HisK_dim/P_sf"/>
</dbReference>
<evidence type="ECO:0000256" key="3">
    <source>
        <dbReference type="ARBA" id="ARBA00022553"/>
    </source>
</evidence>
<dbReference type="InterPro" id="IPR035965">
    <property type="entry name" value="PAS-like_dom_sf"/>
</dbReference>
<evidence type="ECO:0000256" key="5">
    <source>
        <dbReference type="ARBA" id="ARBA00022741"/>
    </source>
</evidence>
<accession>A0A239HEM8</accession>
<dbReference type="Pfam" id="PF00989">
    <property type="entry name" value="PAS"/>
    <property type="match status" value="2"/>
</dbReference>
<evidence type="ECO:0000256" key="1">
    <source>
        <dbReference type="ARBA" id="ARBA00000085"/>
    </source>
</evidence>
<dbReference type="PROSITE" id="PS50110">
    <property type="entry name" value="RESPONSE_REGULATORY"/>
    <property type="match status" value="1"/>
</dbReference>
<evidence type="ECO:0000313" key="15">
    <source>
        <dbReference type="Proteomes" id="UP000198281"/>
    </source>
</evidence>
<evidence type="ECO:0000256" key="7">
    <source>
        <dbReference type="ARBA" id="ARBA00022840"/>
    </source>
</evidence>
<dbReference type="InterPro" id="IPR003661">
    <property type="entry name" value="HisK_dim/P_dom"/>
</dbReference>
<dbReference type="PROSITE" id="PS50113">
    <property type="entry name" value="PAC"/>
    <property type="match status" value="2"/>
</dbReference>
<dbReference type="Gene3D" id="3.30.450.20">
    <property type="entry name" value="PAS domain"/>
    <property type="match status" value="2"/>
</dbReference>
<dbReference type="InterPro" id="IPR000700">
    <property type="entry name" value="PAS-assoc_C"/>
</dbReference>
<dbReference type="PROSITE" id="PS50112">
    <property type="entry name" value="PAS"/>
    <property type="match status" value="2"/>
</dbReference>
<evidence type="ECO:0000259" key="13">
    <source>
        <dbReference type="PROSITE" id="PS50113"/>
    </source>
</evidence>
<evidence type="ECO:0000313" key="14">
    <source>
        <dbReference type="EMBL" id="SNS79859.1"/>
    </source>
</evidence>
<feature type="modified residue" description="4-aspartylphosphate" evidence="9">
    <location>
        <position position="581"/>
    </location>
</feature>
<feature type="domain" description="Response regulatory" evidence="11">
    <location>
        <begin position="531"/>
        <end position="642"/>
    </location>
</feature>
<proteinExistence type="predicted"/>
<evidence type="ECO:0000256" key="2">
    <source>
        <dbReference type="ARBA" id="ARBA00012438"/>
    </source>
</evidence>
<dbReference type="InterPro" id="IPR001789">
    <property type="entry name" value="Sig_transdc_resp-reg_receiver"/>
</dbReference>
<feature type="domain" description="PAS" evidence="12">
    <location>
        <begin position="13"/>
        <end position="70"/>
    </location>
</feature>